<evidence type="ECO:0000256" key="12">
    <source>
        <dbReference type="ARBA" id="ARBA00022840"/>
    </source>
</evidence>
<dbReference type="Pfam" id="PF02518">
    <property type="entry name" value="HATPase_c"/>
    <property type="match status" value="1"/>
</dbReference>
<dbReference type="Pfam" id="PF00497">
    <property type="entry name" value="SBP_bac_3"/>
    <property type="match status" value="2"/>
</dbReference>
<dbReference type="CDD" id="cd13705">
    <property type="entry name" value="PBP2_BvgS_D1"/>
    <property type="match status" value="1"/>
</dbReference>
<dbReference type="Gene3D" id="3.30.450.20">
    <property type="entry name" value="PAS domain"/>
    <property type="match status" value="1"/>
</dbReference>
<dbReference type="Pfam" id="PF01627">
    <property type="entry name" value="Hpt"/>
    <property type="match status" value="1"/>
</dbReference>
<dbReference type="SUPFAM" id="SSF47226">
    <property type="entry name" value="Histidine-containing phosphotransfer domain, HPT domain"/>
    <property type="match status" value="1"/>
</dbReference>
<keyword evidence="13 18" id="KW-1133">Transmembrane helix</keyword>
<evidence type="ECO:0000259" key="22">
    <source>
        <dbReference type="PROSITE" id="PS50894"/>
    </source>
</evidence>
<proteinExistence type="predicted"/>
<dbReference type="Gene3D" id="3.40.50.2300">
    <property type="match status" value="1"/>
</dbReference>
<evidence type="ECO:0000256" key="1">
    <source>
        <dbReference type="ARBA" id="ARBA00000085"/>
    </source>
</evidence>
<keyword evidence="14" id="KW-0902">Two-component regulatory system</keyword>
<dbReference type="PANTHER" id="PTHR43047">
    <property type="entry name" value="TWO-COMPONENT HISTIDINE PROTEIN KINASE"/>
    <property type="match status" value="1"/>
</dbReference>
<dbReference type="SUPFAM" id="SSF55874">
    <property type="entry name" value="ATPase domain of HSP90 chaperone/DNA topoisomerase II/histidine kinase"/>
    <property type="match status" value="1"/>
</dbReference>
<dbReference type="InterPro" id="IPR001789">
    <property type="entry name" value="Sig_transdc_resp-reg_receiver"/>
</dbReference>
<dbReference type="SMART" id="SM00387">
    <property type="entry name" value="HATPase_c"/>
    <property type="match status" value="1"/>
</dbReference>
<dbReference type="CDD" id="cd00082">
    <property type="entry name" value="HisKA"/>
    <property type="match status" value="1"/>
</dbReference>
<dbReference type="Pfam" id="PF00989">
    <property type="entry name" value="PAS"/>
    <property type="match status" value="1"/>
</dbReference>
<keyword evidence="10" id="KW-0547">Nucleotide-binding</keyword>
<feature type="domain" description="Histidine kinase" evidence="20">
    <location>
        <begin position="717"/>
        <end position="942"/>
    </location>
</feature>
<name>A0A2D3TBS6_9ENTR</name>
<feature type="modified residue" description="4-aspartylphosphate" evidence="17">
    <location>
        <position position="1016"/>
    </location>
</feature>
<dbReference type="EMBL" id="CP017613">
    <property type="protein sequence ID" value="ATW32981.1"/>
    <property type="molecule type" value="Genomic_DNA"/>
</dbReference>
<dbReference type="SUPFAM" id="SSF53850">
    <property type="entry name" value="Periplasmic binding protein-like II"/>
    <property type="match status" value="2"/>
</dbReference>
<dbReference type="SMART" id="SM00448">
    <property type="entry name" value="REC"/>
    <property type="match status" value="1"/>
</dbReference>
<keyword evidence="9 19" id="KW-0732">Signal</keyword>
<keyword evidence="4" id="KW-1003">Cell membrane</keyword>
<dbReference type="RefSeq" id="WP_100095949.1">
    <property type="nucleotide sequence ID" value="NZ_CP017613.1"/>
</dbReference>
<evidence type="ECO:0000256" key="5">
    <source>
        <dbReference type="ARBA" id="ARBA00022519"/>
    </source>
</evidence>
<evidence type="ECO:0000256" key="6">
    <source>
        <dbReference type="ARBA" id="ARBA00022553"/>
    </source>
</evidence>
<evidence type="ECO:0000256" key="11">
    <source>
        <dbReference type="ARBA" id="ARBA00022777"/>
    </source>
</evidence>
<dbReference type="EC" id="2.7.13.3" evidence="3"/>
<evidence type="ECO:0000256" key="2">
    <source>
        <dbReference type="ARBA" id="ARBA00004429"/>
    </source>
</evidence>
<dbReference type="InterPro" id="IPR013767">
    <property type="entry name" value="PAS_fold"/>
</dbReference>
<evidence type="ECO:0000313" key="23">
    <source>
        <dbReference type="EMBL" id="ATW32981.1"/>
    </source>
</evidence>
<dbReference type="InterPro" id="IPR003594">
    <property type="entry name" value="HATPase_dom"/>
</dbReference>
<dbReference type="Gene3D" id="1.20.120.160">
    <property type="entry name" value="HPT domain"/>
    <property type="match status" value="1"/>
</dbReference>
<reference evidence="24" key="1">
    <citation type="submission" date="2016-10" db="EMBL/GenBank/DDBJ databases">
        <authorList>
            <person name="Chevignon G."/>
        </authorList>
    </citation>
    <scope>NUCLEOTIDE SEQUENCE [LARGE SCALE GENOMIC DNA]</scope>
    <source>
        <strain evidence="24">ZA17</strain>
    </source>
</reference>
<accession>A0A2D3TBS6</accession>
<keyword evidence="15 18" id="KW-0472">Membrane</keyword>
<evidence type="ECO:0000256" key="15">
    <source>
        <dbReference type="ARBA" id="ARBA00023136"/>
    </source>
</evidence>
<evidence type="ECO:0000256" key="17">
    <source>
        <dbReference type="PROSITE-ProRule" id="PRU00169"/>
    </source>
</evidence>
<reference evidence="24" key="2">
    <citation type="submission" date="2017-11" db="EMBL/GenBank/DDBJ databases">
        <title>PacBio sequencing of new strain of the secondary endosymbiont Candidatus Hamiltonella defensa.</title>
        <authorList>
            <person name="Strand M.R."/>
            <person name="Oliver K."/>
        </authorList>
    </citation>
    <scope>NUCLEOTIDE SEQUENCE [LARGE SCALE GENOMIC DNA]</scope>
    <source>
        <strain evidence="24">ZA17</strain>
    </source>
</reference>
<dbReference type="AlphaFoldDB" id="A0A2D3TBS6"/>
<feature type="transmembrane region" description="Helical" evidence="18">
    <location>
        <begin position="535"/>
        <end position="556"/>
    </location>
</feature>
<evidence type="ECO:0000256" key="10">
    <source>
        <dbReference type="ARBA" id="ARBA00022741"/>
    </source>
</evidence>
<dbReference type="CDD" id="cd13707">
    <property type="entry name" value="PBP2_BvgS_D2"/>
    <property type="match status" value="1"/>
</dbReference>
<dbReference type="InterPro" id="IPR049871">
    <property type="entry name" value="BvgS-like_periplasmic2"/>
</dbReference>
<dbReference type="SMART" id="SM00388">
    <property type="entry name" value="HisKA"/>
    <property type="match status" value="1"/>
</dbReference>
<protein>
    <recommendedName>
        <fullName evidence="3">histidine kinase</fullName>
        <ecNumber evidence="3">2.7.13.3</ecNumber>
    </recommendedName>
</protein>
<keyword evidence="7" id="KW-0808">Transferase</keyword>
<comment type="catalytic activity">
    <reaction evidence="1">
        <text>ATP + protein L-histidine = ADP + protein N-phospho-L-histidine.</text>
        <dbReference type="EC" id="2.7.13.3"/>
    </reaction>
</comment>
<dbReference type="Gene3D" id="1.10.287.130">
    <property type="match status" value="1"/>
</dbReference>
<evidence type="ECO:0000259" key="21">
    <source>
        <dbReference type="PROSITE" id="PS50110"/>
    </source>
</evidence>
<feature type="chain" id="PRO_5013635820" description="histidine kinase" evidence="19">
    <location>
        <begin position="23"/>
        <end position="1209"/>
    </location>
</feature>
<keyword evidence="12" id="KW-0067">ATP-binding</keyword>
<evidence type="ECO:0000256" key="8">
    <source>
        <dbReference type="ARBA" id="ARBA00022692"/>
    </source>
</evidence>
<dbReference type="Gene3D" id="3.30.565.10">
    <property type="entry name" value="Histidine kinase-like ATPase, C-terminal domain"/>
    <property type="match status" value="1"/>
</dbReference>
<dbReference type="InterPro" id="IPR035965">
    <property type="entry name" value="PAS-like_dom_sf"/>
</dbReference>
<evidence type="ECO:0000256" key="18">
    <source>
        <dbReference type="SAM" id="Phobius"/>
    </source>
</evidence>
<dbReference type="Gene3D" id="3.40.190.10">
    <property type="entry name" value="Periplasmic binding protein-like II"/>
    <property type="match status" value="4"/>
</dbReference>
<dbReference type="InterPro" id="IPR005467">
    <property type="entry name" value="His_kinase_dom"/>
</dbReference>
<dbReference type="Pfam" id="PF00512">
    <property type="entry name" value="HisKA"/>
    <property type="match status" value="1"/>
</dbReference>
<dbReference type="PANTHER" id="PTHR43047:SF72">
    <property type="entry name" value="OSMOSENSING HISTIDINE PROTEIN KINASE SLN1"/>
    <property type="match status" value="1"/>
</dbReference>
<keyword evidence="5" id="KW-0997">Cell inner membrane</keyword>
<evidence type="ECO:0000256" key="3">
    <source>
        <dbReference type="ARBA" id="ARBA00012438"/>
    </source>
</evidence>
<evidence type="ECO:0000256" key="4">
    <source>
        <dbReference type="ARBA" id="ARBA00022475"/>
    </source>
</evidence>
<organism evidence="23 24">
    <name type="scientific">Candidatus Williamhamiltonella defendens</name>
    <dbReference type="NCBI Taxonomy" id="138072"/>
    <lineage>
        <taxon>Bacteria</taxon>
        <taxon>Pseudomonadati</taxon>
        <taxon>Pseudomonadota</taxon>
        <taxon>Gammaproteobacteria</taxon>
        <taxon>Enterobacterales</taxon>
        <taxon>Enterobacteriaceae</taxon>
        <taxon>aphid secondary symbionts</taxon>
        <taxon>Candidatus Williamhamiltonella</taxon>
    </lineage>
</organism>
<dbReference type="GO" id="GO:0009927">
    <property type="term" value="F:histidine phosphotransfer kinase activity"/>
    <property type="evidence" value="ECO:0007669"/>
    <property type="project" value="TreeGrafter"/>
</dbReference>
<dbReference type="GO" id="GO:0005886">
    <property type="term" value="C:plasma membrane"/>
    <property type="evidence" value="ECO:0007669"/>
    <property type="project" value="UniProtKB-SubCell"/>
</dbReference>
<dbReference type="PROSITE" id="PS50109">
    <property type="entry name" value="HIS_KIN"/>
    <property type="match status" value="1"/>
</dbReference>
<dbReference type="InterPro" id="IPR004358">
    <property type="entry name" value="Sig_transdc_His_kin-like_C"/>
</dbReference>
<keyword evidence="6 17" id="KW-0597">Phosphoprotein</keyword>
<evidence type="ECO:0000313" key="24">
    <source>
        <dbReference type="Proteomes" id="UP000229055"/>
    </source>
</evidence>
<dbReference type="InterPro" id="IPR036097">
    <property type="entry name" value="HisK_dim/P_sf"/>
</dbReference>
<evidence type="ECO:0000256" key="16">
    <source>
        <dbReference type="PROSITE-ProRule" id="PRU00110"/>
    </source>
</evidence>
<evidence type="ECO:0000256" key="13">
    <source>
        <dbReference type="ARBA" id="ARBA00022989"/>
    </source>
</evidence>
<dbReference type="GO" id="GO:0005524">
    <property type="term" value="F:ATP binding"/>
    <property type="evidence" value="ECO:0007669"/>
    <property type="project" value="UniProtKB-KW"/>
</dbReference>
<sequence length="1209" mass="137991">MKKFFILIFFILFFVSSNSAFAIIPREVDIISRQKMPFLQLQLDDDVQENLKNKKEIRVAIYPPQNPPFSIMFECKKFEGISADYMFLIAHYLGLKPRVLLYPSRQEALEALSASSVDMVISDAGELDEKNEHFSQSAHFMPKHLALVSRKMTDPNLQKNKTSIRLALSQNYVDQNWLKNQFPNANISRYSSVYDAISSVAFGDNDYFLGNLASANFFIENNYKNILNVVHIYFEQRIGSYFLMQKNDPLFLKGVNTVLKSIPITQRQSIFRQWSQRFDARHCQFSSLLTEKEKEWIEQNRQQKVLVNPLYSPFTFFDESSKFYGISADILELIHLRTGLDFLPVKVHSVTEMMNFLQKGKGDIISAVSYSHSRNQKILLTRPYLSSPTVLVTRDTPISANFLSNNIKLAVTSGSHVIEWLRVNYPKIMLIPIENTTLALEMLERNKVDGVVYNLIGANYMIDHYFRGKLKIAKRLSELSSVISFGVNPDNTELNSILNKALIDISPREISLILNKWQDAPDVKLYSWNFYSTEFYLLAALFSVLVLTSLMWIYYLRREILSRHTIQLKLQEEVTLRETLLNSIPVPVYVVDRDGYIINRNQAWNVFFEQKKMDLTEFPLSSFSHPLSAVYPSLQNIFKNPSIEKTVSAQRYTVNNGLENRIILHQAVPFIDRTGQPAGLICSWQDMTLYENLLKILSITRERAEQANRAKSTFLATMSHEIRTPISAIIGLLELVVTSKEHVVSDDEPIYVAYQSAQSLLGLIGDILDMAKIESGKLELNPAWVSFHELILPVVKVFDGLARQKNLRLSCEIKTGHPDEVYIDPMRFRQVLSNLLSNAIKFTEIGSVDVLVKCISKKEPLETHQIQRLEVKVKDTGVGISQADQKLVFQPYSQSDFGKKQSGTGLGLSICLQLMQMMNGSIKLNSELHQGTCVELSVPIQCRANIHQAKEEKQLISENVQKSFSLRILVVDDHPANRLLLKSQLTRLGHQVVVAENGVQALELWKNDVFDVVITDCSMPVMDGPTLTRHLREASKGPLIILGLTAHAREEEKVAYLAAGMDDCLFKPLRLSQLDAWLNKLACRLEKKAEPLNTLNNLVSMETLNQFTQEDPVMLRELLMTTRDENISDMKQAKVLLEEAKWPGFTQCLHRIAGALHIIGANELAGSCRELEKECQKSSPNKQMIEEKFETILKNLEEINRAIFDTYLK</sequence>
<dbReference type="InterPro" id="IPR036890">
    <property type="entry name" value="HATPase_C_sf"/>
</dbReference>
<comment type="subcellular location">
    <subcellularLocation>
        <location evidence="2">Cell inner membrane</location>
        <topology evidence="2">Multi-pass membrane protein</topology>
    </subcellularLocation>
</comment>
<feature type="domain" description="Response regulatory" evidence="21">
    <location>
        <begin position="967"/>
        <end position="1082"/>
    </location>
</feature>
<evidence type="ECO:0000259" key="20">
    <source>
        <dbReference type="PROSITE" id="PS50109"/>
    </source>
</evidence>
<dbReference type="CDD" id="cd17546">
    <property type="entry name" value="REC_hyHK_CKI1_RcsC-like"/>
    <property type="match status" value="1"/>
</dbReference>
<dbReference type="SUPFAM" id="SSF55785">
    <property type="entry name" value="PYP-like sensor domain (PAS domain)"/>
    <property type="match status" value="1"/>
</dbReference>
<evidence type="ECO:0000256" key="19">
    <source>
        <dbReference type="SAM" id="SignalP"/>
    </source>
</evidence>
<dbReference type="PROSITE" id="PS50894">
    <property type="entry name" value="HPT"/>
    <property type="match status" value="1"/>
</dbReference>
<keyword evidence="8 18" id="KW-0812">Transmembrane</keyword>
<dbReference type="SUPFAM" id="SSF47384">
    <property type="entry name" value="Homodimeric domain of signal transducing histidine kinase"/>
    <property type="match status" value="1"/>
</dbReference>
<dbReference type="InterPro" id="IPR049870">
    <property type="entry name" value="BvgS-like_periplasmic1"/>
</dbReference>
<dbReference type="PRINTS" id="PR00344">
    <property type="entry name" value="BCTRLSENSOR"/>
</dbReference>
<dbReference type="InterPro" id="IPR003661">
    <property type="entry name" value="HisK_dim/P_dom"/>
</dbReference>
<feature type="signal peptide" evidence="19">
    <location>
        <begin position="1"/>
        <end position="22"/>
    </location>
</feature>
<feature type="domain" description="HPt" evidence="22">
    <location>
        <begin position="1111"/>
        <end position="1203"/>
    </location>
</feature>
<evidence type="ECO:0000256" key="14">
    <source>
        <dbReference type="ARBA" id="ARBA00023012"/>
    </source>
</evidence>
<dbReference type="FunFam" id="3.30.565.10:FF:000010">
    <property type="entry name" value="Sensor histidine kinase RcsC"/>
    <property type="match status" value="1"/>
</dbReference>
<dbReference type="InterPro" id="IPR036641">
    <property type="entry name" value="HPT_dom_sf"/>
</dbReference>
<evidence type="ECO:0000256" key="9">
    <source>
        <dbReference type="ARBA" id="ARBA00022729"/>
    </source>
</evidence>
<evidence type="ECO:0000256" key="7">
    <source>
        <dbReference type="ARBA" id="ARBA00022679"/>
    </source>
</evidence>
<dbReference type="CDD" id="cd16922">
    <property type="entry name" value="HATPase_EvgS-ArcB-TorS-like"/>
    <property type="match status" value="1"/>
</dbReference>
<gene>
    <name evidence="23" type="ORF">BJP43_00375</name>
</gene>
<feature type="modified residue" description="Phosphohistidine" evidence="16">
    <location>
        <position position="1150"/>
    </location>
</feature>
<dbReference type="InterPro" id="IPR008207">
    <property type="entry name" value="Sig_transdc_His_kin_Hpt_dom"/>
</dbReference>
<dbReference type="InterPro" id="IPR011006">
    <property type="entry name" value="CheY-like_superfamily"/>
</dbReference>
<dbReference type="PROSITE" id="PS50110">
    <property type="entry name" value="RESPONSE_REGULATORY"/>
    <property type="match status" value="1"/>
</dbReference>
<dbReference type="GO" id="GO:0006355">
    <property type="term" value="P:regulation of DNA-templated transcription"/>
    <property type="evidence" value="ECO:0007669"/>
    <property type="project" value="InterPro"/>
</dbReference>
<keyword evidence="11" id="KW-0418">Kinase</keyword>
<dbReference type="InterPro" id="IPR001638">
    <property type="entry name" value="Solute-binding_3/MltF_N"/>
</dbReference>
<dbReference type="GO" id="GO:0000155">
    <property type="term" value="F:phosphorelay sensor kinase activity"/>
    <property type="evidence" value="ECO:0007669"/>
    <property type="project" value="InterPro"/>
</dbReference>
<dbReference type="Proteomes" id="UP000229055">
    <property type="component" value="Chromosome"/>
</dbReference>
<dbReference type="SMART" id="SM00062">
    <property type="entry name" value="PBPb"/>
    <property type="match status" value="2"/>
</dbReference>
<dbReference type="SUPFAM" id="SSF52172">
    <property type="entry name" value="CheY-like"/>
    <property type="match status" value="1"/>
</dbReference>
<dbReference type="Pfam" id="PF00072">
    <property type="entry name" value="Response_reg"/>
    <property type="match status" value="1"/>
</dbReference>